<evidence type="ECO:0000313" key="2">
    <source>
        <dbReference type="EMBL" id="GGA14421.1"/>
    </source>
</evidence>
<dbReference type="AlphaFoldDB" id="A0A8J2TY39"/>
<accession>A0A8J2TY39</accession>
<protein>
    <submittedName>
        <fullName evidence="2">Uncharacterized protein</fullName>
    </submittedName>
</protein>
<organism evidence="2 3">
    <name type="scientific">Sediminivirga luteola</name>
    <dbReference type="NCBI Taxonomy" id="1774748"/>
    <lineage>
        <taxon>Bacteria</taxon>
        <taxon>Bacillati</taxon>
        <taxon>Actinomycetota</taxon>
        <taxon>Actinomycetes</taxon>
        <taxon>Micrococcales</taxon>
        <taxon>Brevibacteriaceae</taxon>
        <taxon>Sediminivirga</taxon>
    </lineage>
</organism>
<comment type="caution">
    <text evidence="2">The sequence shown here is derived from an EMBL/GenBank/DDBJ whole genome shotgun (WGS) entry which is preliminary data.</text>
</comment>
<sequence>MIPYREKCAGIRFEDAIPALSWGRMPAHRRAGGGTGTAGAHTNGNEAVHARAARTLKDEAHVHES</sequence>
<reference evidence="2" key="2">
    <citation type="submission" date="2020-09" db="EMBL/GenBank/DDBJ databases">
        <authorList>
            <person name="Sun Q."/>
            <person name="Zhou Y."/>
        </authorList>
    </citation>
    <scope>NUCLEOTIDE SEQUENCE</scope>
    <source>
        <strain evidence="2">CGMCC 1.12785</strain>
    </source>
</reference>
<evidence type="ECO:0000313" key="3">
    <source>
        <dbReference type="Proteomes" id="UP000616114"/>
    </source>
</evidence>
<feature type="region of interest" description="Disordered" evidence="1">
    <location>
        <begin position="28"/>
        <end position="49"/>
    </location>
</feature>
<keyword evidence="3" id="KW-1185">Reference proteome</keyword>
<gene>
    <name evidence="2" type="ORF">GCM10011333_16670</name>
</gene>
<reference evidence="2" key="1">
    <citation type="journal article" date="2014" name="Int. J. Syst. Evol. Microbiol.">
        <title>Complete genome sequence of Corynebacterium casei LMG S-19264T (=DSM 44701T), isolated from a smear-ripened cheese.</title>
        <authorList>
            <consortium name="US DOE Joint Genome Institute (JGI-PGF)"/>
            <person name="Walter F."/>
            <person name="Albersmeier A."/>
            <person name="Kalinowski J."/>
            <person name="Ruckert C."/>
        </authorList>
    </citation>
    <scope>NUCLEOTIDE SEQUENCE</scope>
    <source>
        <strain evidence="2">CGMCC 1.12785</strain>
    </source>
</reference>
<proteinExistence type="predicted"/>
<evidence type="ECO:0000256" key="1">
    <source>
        <dbReference type="SAM" id="MobiDB-lite"/>
    </source>
</evidence>
<dbReference type="EMBL" id="BMFY01000006">
    <property type="protein sequence ID" value="GGA14421.1"/>
    <property type="molecule type" value="Genomic_DNA"/>
</dbReference>
<name>A0A8J2TY39_9MICO</name>
<dbReference type="Proteomes" id="UP000616114">
    <property type="component" value="Unassembled WGS sequence"/>
</dbReference>